<dbReference type="InterPro" id="IPR007219">
    <property type="entry name" value="XnlR_reg_dom"/>
</dbReference>
<evidence type="ECO:0000259" key="7">
    <source>
        <dbReference type="PROSITE" id="PS50048"/>
    </source>
</evidence>
<evidence type="ECO:0000256" key="3">
    <source>
        <dbReference type="ARBA" id="ARBA00023015"/>
    </source>
</evidence>
<dbReference type="InterPro" id="IPR001138">
    <property type="entry name" value="Zn2Cys6_DnaBD"/>
</dbReference>
<dbReference type="GO" id="GO:0006351">
    <property type="term" value="P:DNA-templated transcription"/>
    <property type="evidence" value="ECO:0007669"/>
    <property type="project" value="InterPro"/>
</dbReference>
<name>A0AAD7JJG6_9AGAR</name>
<organism evidence="8 9">
    <name type="scientific">Mycena metata</name>
    <dbReference type="NCBI Taxonomy" id="1033252"/>
    <lineage>
        <taxon>Eukaryota</taxon>
        <taxon>Fungi</taxon>
        <taxon>Dikarya</taxon>
        <taxon>Basidiomycota</taxon>
        <taxon>Agaricomycotina</taxon>
        <taxon>Agaricomycetes</taxon>
        <taxon>Agaricomycetidae</taxon>
        <taxon>Agaricales</taxon>
        <taxon>Marasmiineae</taxon>
        <taxon>Mycenaceae</taxon>
        <taxon>Mycena</taxon>
    </lineage>
</organism>
<dbReference type="Pfam" id="PF04082">
    <property type="entry name" value="Fungal_trans"/>
    <property type="match status" value="1"/>
</dbReference>
<keyword evidence="2" id="KW-0479">Metal-binding</keyword>
<evidence type="ECO:0000313" key="8">
    <source>
        <dbReference type="EMBL" id="KAJ7765785.1"/>
    </source>
</evidence>
<accession>A0AAD7JJG6</accession>
<dbReference type="PANTHER" id="PTHR47338:SF29">
    <property type="entry name" value="ZN(2)-C6 FUNGAL-TYPE DOMAIN-CONTAINING PROTEIN"/>
    <property type="match status" value="1"/>
</dbReference>
<evidence type="ECO:0000313" key="9">
    <source>
        <dbReference type="Proteomes" id="UP001215598"/>
    </source>
</evidence>
<dbReference type="PROSITE" id="PS00463">
    <property type="entry name" value="ZN2_CY6_FUNGAL_1"/>
    <property type="match status" value="1"/>
</dbReference>
<gene>
    <name evidence="8" type="ORF">B0H16DRAFT_402323</name>
</gene>
<dbReference type="SUPFAM" id="SSF57701">
    <property type="entry name" value="Zn2/Cys6 DNA-binding domain"/>
    <property type="match status" value="1"/>
</dbReference>
<dbReference type="GO" id="GO:0008270">
    <property type="term" value="F:zinc ion binding"/>
    <property type="evidence" value="ECO:0007669"/>
    <property type="project" value="InterPro"/>
</dbReference>
<feature type="compositionally biased region" description="Polar residues" evidence="6">
    <location>
        <begin position="79"/>
        <end position="88"/>
    </location>
</feature>
<dbReference type="CDD" id="cd12148">
    <property type="entry name" value="fungal_TF_MHR"/>
    <property type="match status" value="1"/>
</dbReference>
<dbReference type="CDD" id="cd00067">
    <property type="entry name" value="GAL4"/>
    <property type="match status" value="1"/>
</dbReference>
<dbReference type="SMART" id="SM00066">
    <property type="entry name" value="GAL4"/>
    <property type="match status" value="1"/>
</dbReference>
<dbReference type="PROSITE" id="PS50048">
    <property type="entry name" value="ZN2_CY6_FUNGAL_2"/>
    <property type="match status" value="1"/>
</dbReference>
<reference evidence="8" key="1">
    <citation type="submission" date="2023-03" db="EMBL/GenBank/DDBJ databases">
        <title>Massive genome expansion in bonnet fungi (Mycena s.s.) driven by repeated elements and novel gene families across ecological guilds.</title>
        <authorList>
            <consortium name="Lawrence Berkeley National Laboratory"/>
            <person name="Harder C.B."/>
            <person name="Miyauchi S."/>
            <person name="Viragh M."/>
            <person name="Kuo A."/>
            <person name="Thoen E."/>
            <person name="Andreopoulos B."/>
            <person name="Lu D."/>
            <person name="Skrede I."/>
            <person name="Drula E."/>
            <person name="Henrissat B."/>
            <person name="Morin E."/>
            <person name="Kohler A."/>
            <person name="Barry K."/>
            <person name="LaButti K."/>
            <person name="Morin E."/>
            <person name="Salamov A."/>
            <person name="Lipzen A."/>
            <person name="Mereny Z."/>
            <person name="Hegedus B."/>
            <person name="Baldrian P."/>
            <person name="Stursova M."/>
            <person name="Weitz H."/>
            <person name="Taylor A."/>
            <person name="Grigoriev I.V."/>
            <person name="Nagy L.G."/>
            <person name="Martin F."/>
            <person name="Kauserud H."/>
        </authorList>
    </citation>
    <scope>NUCLEOTIDE SEQUENCE</scope>
    <source>
        <strain evidence="8">CBHHK182m</strain>
    </source>
</reference>
<proteinExistence type="predicted"/>
<comment type="caution">
    <text evidence="8">The sequence shown here is derived from an EMBL/GenBank/DDBJ whole genome shotgun (WGS) entry which is preliminary data.</text>
</comment>
<evidence type="ECO:0000256" key="6">
    <source>
        <dbReference type="SAM" id="MobiDB-lite"/>
    </source>
</evidence>
<sequence length="521" mass="57303">MFAQSPSLPKGSACMDCRRRKIRCDAARPICGPCSRAERFEDCEYEGNGVSGVQKLEESISQVRARIMSLENPGVFPPHSSSRTSQTGPPSSHRSQSHSSSAAAMSPQTVALALDALAPYAPQVGFFLNQKRFRKACLRMRGDEDDPPMALLNSVCLWAACSSSSGSSTSHENNILAQALKMAPTILSSPHRLKFIYGIQTQVLLCQYFLYKGRLVEAHYHLSVAVSHVVLGGFSSIRSSRGSRSSKAAIPIPQDSIEEGEAIIGFWTVYSLDKIWSSVLNFSSNFCAESDKVDTPWPLEMEEYERNQLPQQLQSRSTVQRFIDDASDADGFSGLAILAKAAILLDRATVVSKQWRANMTQAETAAFLKPFTKLNNRIQQFRDRLSAPSPSASSAKPRIILAHTIAHAATIQLNRPFTTVNPPCHEFCLAACRSIVWIVRTGGLRDLPSINPIIGTIWTMTIQILNQEIMRLRHVPNVGAVVADLTAGRDEILAVASLFSTDCPFMQFQLGQLGMDANKRR</sequence>
<evidence type="ECO:0000256" key="2">
    <source>
        <dbReference type="ARBA" id="ARBA00022723"/>
    </source>
</evidence>
<comment type="subcellular location">
    <subcellularLocation>
        <location evidence="1">Nucleus</location>
    </subcellularLocation>
</comment>
<dbReference type="InterPro" id="IPR050815">
    <property type="entry name" value="TF_fung"/>
</dbReference>
<feature type="compositionally biased region" description="Low complexity" evidence="6">
    <location>
        <begin position="89"/>
        <end position="102"/>
    </location>
</feature>
<keyword evidence="9" id="KW-1185">Reference proteome</keyword>
<evidence type="ECO:0000256" key="1">
    <source>
        <dbReference type="ARBA" id="ARBA00004123"/>
    </source>
</evidence>
<feature type="region of interest" description="Disordered" evidence="6">
    <location>
        <begin position="72"/>
        <end position="102"/>
    </location>
</feature>
<dbReference type="Proteomes" id="UP001215598">
    <property type="component" value="Unassembled WGS sequence"/>
</dbReference>
<dbReference type="GO" id="GO:0000981">
    <property type="term" value="F:DNA-binding transcription factor activity, RNA polymerase II-specific"/>
    <property type="evidence" value="ECO:0007669"/>
    <property type="project" value="InterPro"/>
</dbReference>
<keyword evidence="3" id="KW-0805">Transcription regulation</keyword>
<feature type="domain" description="Zn(2)-C6 fungal-type" evidence="7">
    <location>
        <begin position="13"/>
        <end position="45"/>
    </location>
</feature>
<evidence type="ECO:0000256" key="4">
    <source>
        <dbReference type="ARBA" id="ARBA00023163"/>
    </source>
</evidence>
<dbReference type="GO" id="GO:0005634">
    <property type="term" value="C:nucleus"/>
    <property type="evidence" value="ECO:0007669"/>
    <property type="project" value="UniProtKB-SubCell"/>
</dbReference>
<evidence type="ECO:0000256" key="5">
    <source>
        <dbReference type="ARBA" id="ARBA00023242"/>
    </source>
</evidence>
<dbReference type="GO" id="GO:0003677">
    <property type="term" value="F:DNA binding"/>
    <property type="evidence" value="ECO:0007669"/>
    <property type="project" value="InterPro"/>
</dbReference>
<protein>
    <recommendedName>
        <fullName evidence="7">Zn(2)-C6 fungal-type domain-containing protein</fullName>
    </recommendedName>
</protein>
<dbReference type="AlphaFoldDB" id="A0AAD7JJG6"/>
<dbReference type="Pfam" id="PF00172">
    <property type="entry name" value="Zn_clus"/>
    <property type="match status" value="1"/>
</dbReference>
<dbReference type="Gene3D" id="4.10.240.10">
    <property type="entry name" value="Zn(2)-C6 fungal-type DNA-binding domain"/>
    <property type="match status" value="1"/>
</dbReference>
<dbReference type="PANTHER" id="PTHR47338">
    <property type="entry name" value="ZN(II)2CYS6 TRANSCRIPTION FACTOR (EUROFUNG)-RELATED"/>
    <property type="match status" value="1"/>
</dbReference>
<keyword evidence="5" id="KW-0539">Nucleus</keyword>
<dbReference type="EMBL" id="JARKIB010000025">
    <property type="protein sequence ID" value="KAJ7765785.1"/>
    <property type="molecule type" value="Genomic_DNA"/>
</dbReference>
<dbReference type="InterPro" id="IPR036864">
    <property type="entry name" value="Zn2-C6_fun-type_DNA-bd_sf"/>
</dbReference>
<keyword evidence="4" id="KW-0804">Transcription</keyword>